<dbReference type="AlphaFoldDB" id="A0A2T3ZHA1"/>
<dbReference type="Proteomes" id="UP000240493">
    <property type="component" value="Unassembled WGS sequence"/>
</dbReference>
<keyword evidence="2" id="KW-1185">Reference proteome</keyword>
<reference evidence="1 2" key="1">
    <citation type="submission" date="2016-07" db="EMBL/GenBank/DDBJ databases">
        <title>Multiple horizontal gene transfer events from other fungi enriched the ability of initially mycotrophic Trichoderma (Ascomycota) to feed on dead plant biomass.</title>
        <authorList>
            <consortium name="DOE Joint Genome Institute"/>
            <person name="Aerts A."/>
            <person name="Atanasova L."/>
            <person name="Chenthamara K."/>
            <person name="Zhang J."/>
            <person name="Grujic M."/>
            <person name="Henrissat B."/>
            <person name="Kuo A."/>
            <person name="Salamov A."/>
            <person name="Lipzen A."/>
            <person name="Labutti K."/>
            <person name="Barry K."/>
            <person name="Miao Y."/>
            <person name="Rahimi M.J."/>
            <person name="Shen Q."/>
            <person name="Grigoriev I.V."/>
            <person name="Kubicek C.P."/>
            <person name="Druzhinina I.S."/>
        </authorList>
    </citation>
    <scope>NUCLEOTIDE SEQUENCE [LARGE SCALE GENOMIC DNA]</scope>
    <source>
        <strain evidence="1 2">CBS 433.97</strain>
    </source>
</reference>
<gene>
    <name evidence="1" type="ORF">M441DRAFT_65953</name>
</gene>
<evidence type="ECO:0000313" key="1">
    <source>
        <dbReference type="EMBL" id="PTB44187.1"/>
    </source>
</evidence>
<dbReference type="EMBL" id="KZ679258">
    <property type="protein sequence ID" value="PTB44187.1"/>
    <property type="molecule type" value="Genomic_DNA"/>
</dbReference>
<evidence type="ECO:0008006" key="3">
    <source>
        <dbReference type="Google" id="ProtNLM"/>
    </source>
</evidence>
<sequence>MSRMALDIASYHLCPWTPHLWMMLIPQLPLSADFQSIMLLPFQAMKAAISALLSNDASSRAAAYGYYSSGLERHQAQFHRLVPWRKHRNLPSILNLLLMSMALLEFEMMAPLATDSWFPHAYGALSLLEQAGPEGCQTSPFFEIFWHLRFLMSYVALSTRKTSLLGTQDWMEVPFLHRGKTEFDRVIDTLLSPDAKLATGNGFDTSTDKWETSSGRHSTESTAASLNRIAGSEQIIRILVNLRELVSAYRSEDSSERQISLSGAILEDSKLLLSQPPLSFNIGLQVISAVSLVVQYAPDSLQKQDATQLYAYWHGRLMLKP</sequence>
<evidence type="ECO:0000313" key="2">
    <source>
        <dbReference type="Proteomes" id="UP000240493"/>
    </source>
</evidence>
<protein>
    <recommendedName>
        <fullName evidence="3">Transcription factor domain-containing protein</fullName>
    </recommendedName>
</protein>
<organism evidence="1 2">
    <name type="scientific">Trichoderma asperellum (strain ATCC 204424 / CBS 433.97 / NBRC 101777)</name>
    <dbReference type="NCBI Taxonomy" id="1042311"/>
    <lineage>
        <taxon>Eukaryota</taxon>
        <taxon>Fungi</taxon>
        <taxon>Dikarya</taxon>
        <taxon>Ascomycota</taxon>
        <taxon>Pezizomycotina</taxon>
        <taxon>Sordariomycetes</taxon>
        <taxon>Hypocreomycetidae</taxon>
        <taxon>Hypocreales</taxon>
        <taxon>Hypocreaceae</taxon>
        <taxon>Trichoderma</taxon>
    </lineage>
</organism>
<dbReference type="OrthoDB" id="4897690at2759"/>
<proteinExistence type="predicted"/>
<name>A0A2T3ZHA1_TRIA4</name>
<accession>A0A2T3ZHA1</accession>